<dbReference type="EMBL" id="ML213508">
    <property type="protein sequence ID" value="TFK52764.1"/>
    <property type="molecule type" value="Genomic_DNA"/>
</dbReference>
<dbReference type="Proteomes" id="UP000305948">
    <property type="component" value="Unassembled WGS sequence"/>
</dbReference>
<dbReference type="SUPFAM" id="SSF56112">
    <property type="entry name" value="Protein kinase-like (PK-like)"/>
    <property type="match status" value="1"/>
</dbReference>
<name>A0A5C3N513_9AGAM</name>
<dbReference type="PANTHER" id="PTHR38248">
    <property type="entry name" value="FUNK1 6"/>
    <property type="match status" value="1"/>
</dbReference>
<protein>
    <recommendedName>
        <fullName evidence="1">Fungal-type protein kinase domain-containing protein</fullName>
    </recommendedName>
</protein>
<dbReference type="OrthoDB" id="2739948at2759"/>
<reference evidence="2 3" key="1">
    <citation type="journal article" date="2019" name="Nat. Ecol. Evol.">
        <title>Megaphylogeny resolves global patterns of mushroom evolution.</title>
        <authorList>
            <person name="Varga T."/>
            <person name="Krizsan K."/>
            <person name="Foldi C."/>
            <person name="Dima B."/>
            <person name="Sanchez-Garcia M."/>
            <person name="Sanchez-Ramirez S."/>
            <person name="Szollosi G.J."/>
            <person name="Szarkandi J.G."/>
            <person name="Papp V."/>
            <person name="Albert L."/>
            <person name="Andreopoulos W."/>
            <person name="Angelini C."/>
            <person name="Antonin V."/>
            <person name="Barry K.W."/>
            <person name="Bougher N.L."/>
            <person name="Buchanan P."/>
            <person name="Buyck B."/>
            <person name="Bense V."/>
            <person name="Catcheside P."/>
            <person name="Chovatia M."/>
            <person name="Cooper J."/>
            <person name="Damon W."/>
            <person name="Desjardin D."/>
            <person name="Finy P."/>
            <person name="Geml J."/>
            <person name="Haridas S."/>
            <person name="Hughes K."/>
            <person name="Justo A."/>
            <person name="Karasinski D."/>
            <person name="Kautmanova I."/>
            <person name="Kiss B."/>
            <person name="Kocsube S."/>
            <person name="Kotiranta H."/>
            <person name="LaButti K.M."/>
            <person name="Lechner B.E."/>
            <person name="Liimatainen K."/>
            <person name="Lipzen A."/>
            <person name="Lukacs Z."/>
            <person name="Mihaltcheva S."/>
            <person name="Morgado L.N."/>
            <person name="Niskanen T."/>
            <person name="Noordeloos M.E."/>
            <person name="Ohm R.A."/>
            <person name="Ortiz-Santana B."/>
            <person name="Ovrebo C."/>
            <person name="Racz N."/>
            <person name="Riley R."/>
            <person name="Savchenko A."/>
            <person name="Shiryaev A."/>
            <person name="Soop K."/>
            <person name="Spirin V."/>
            <person name="Szebenyi C."/>
            <person name="Tomsovsky M."/>
            <person name="Tulloss R.E."/>
            <person name="Uehling J."/>
            <person name="Grigoriev I.V."/>
            <person name="Vagvolgyi C."/>
            <person name="Papp T."/>
            <person name="Martin F.M."/>
            <person name="Miettinen O."/>
            <person name="Hibbett D.S."/>
            <person name="Nagy L.G."/>
        </authorList>
    </citation>
    <scope>NUCLEOTIDE SEQUENCE [LARGE SCALE GENOMIC DNA]</scope>
    <source>
        <strain evidence="2 3">OMC1185</strain>
    </source>
</reference>
<dbReference type="AlphaFoldDB" id="A0A5C3N513"/>
<sequence length="688" mass="76461">MKCSSLSPTEIVFSPQFQTSAPFSSLLNDSGNSTASDEPLLHKISTFLGAALDVAPGDPRSTPPTDESAEHVWKAPHLKVRDSPSITRQYALQADNIDNMRTQARNEISEVVGTVAVLDFLSPTFSGQRHNGLLSRAYENAHANAKRNVSALLDKVPTGAGVEKDMYKAIMEAITTIHKALRSGQSTIVLEDTSSDLTLYPDNNMKDKWEYGLGFVEVKPADKQNPLHADEQDCSKPLRVYLSQMQVWNQIQDYATRAYRGRSRCFSVAIGIFGKYARFFRWDQSLAMVARAFDYKKEPEFLWKFVVAFGSPDHCGNGLDPTVGDHLEVERLAVAGLEEKYAKARAKRLLSLEVSALADDDLRKQSSVITIPSPRNSEQAKYMSIGPPLFVSRAVWGEGCDHFVIIKESGRDETRAPEGLIYKAIHGDTDHVFGVARIRSDVDLYDSAFSSDGRNAVHRTIGKWAFRYFGRKFCSRTHHRCVLDSVGIDLTSELMEAIRDGVMGHRNMTSRSALHRDISASNVVISAYSEMEDAAKGFLIDMDYAAVTGQGACDDELRDITGTTAFLSMARAKSILKKQIAPHATWNDLESLFWVTLYIVVRHTDTGGTMPVERIVEIFDRGLIGQRKQYVQEGIADIEVRAHAPLVRCLQNLAQLVASHYLWDHLKPAQKAWGALPPEGAPNVSGRY</sequence>
<evidence type="ECO:0000313" key="2">
    <source>
        <dbReference type="EMBL" id="TFK52764.1"/>
    </source>
</evidence>
<dbReference type="InterPro" id="IPR040976">
    <property type="entry name" value="Pkinase_fungal"/>
</dbReference>
<organism evidence="2 3">
    <name type="scientific">Heliocybe sulcata</name>
    <dbReference type="NCBI Taxonomy" id="5364"/>
    <lineage>
        <taxon>Eukaryota</taxon>
        <taxon>Fungi</taxon>
        <taxon>Dikarya</taxon>
        <taxon>Basidiomycota</taxon>
        <taxon>Agaricomycotina</taxon>
        <taxon>Agaricomycetes</taxon>
        <taxon>Gloeophyllales</taxon>
        <taxon>Gloeophyllaceae</taxon>
        <taxon>Heliocybe</taxon>
    </lineage>
</organism>
<evidence type="ECO:0000259" key="1">
    <source>
        <dbReference type="Pfam" id="PF17667"/>
    </source>
</evidence>
<accession>A0A5C3N513</accession>
<gene>
    <name evidence="2" type="ORF">OE88DRAFT_1643541</name>
</gene>
<feature type="domain" description="Fungal-type protein kinase" evidence="1">
    <location>
        <begin position="246"/>
        <end position="600"/>
    </location>
</feature>
<dbReference type="PANTHER" id="PTHR38248:SF2">
    <property type="entry name" value="FUNK1 11"/>
    <property type="match status" value="1"/>
</dbReference>
<dbReference type="InterPro" id="IPR011009">
    <property type="entry name" value="Kinase-like_dom_sf"/>
</dbReference>
<proteinExistence type="predicted"/>
<dbReference type="Pfam" id="PF17667">
    <property type="entry name" value="Pkinase_fungal"/>
    <property type="match status" value="1"/>
</dbReference>
<keyword evidence="3" id="KW-1185">Reference proteome</keyword>
<evidence type="ECO:0000313" key="3">
    <source>
        <dbReference type="Proteomes" id="UP000305948"/>
    </source>
</evidence>